<sequence>MGSLSPPKRVLLLTNSEHGQANVFLATSYALLTLSDEDVEVHFASFSPIKSFVDQISSHAQRTNNLTALRSRSIIFHTINGIDMVSAWSRPELDTERGRLKNHHLLDAIRRMAVLLKVTLPWTGDEFVQIMQSVIDIVHRVRPDVVAADPVFSPAVTALRYINAKFLILSPNTIKDFAMPFQPNGEALWKYPCTGTPHTYPLPPHLIPQNMFLILLSLLLAAAFDAHRGEIQSRVSQHYPGAILTTLSDLSLRPHVLKTKFLVANLSEIEFPLKVIPSHIIPCGPLLRPAIPIGEADPALAEWLHRGPTVYINLGTHLYFNETFSAEMAKGVRILLDHQDMEKDKEMTSLLLLSDSDFQGPWMAVRKILGNEIYQEIVKIVEWIEAEPTAVLESGRVVCAVHHGGANSFMETVSAGIPQVVLPLWMDTYDFARRAELLGIGRWGNQGHIDQMCDGKQLGDVLIDVVVGGRWSVYAENAKKLADICHQAGGGRAVAGRFILDQI</sequence>
<keyword evidence="2" id="KW-0808">Transferase</keyword>
<keyword evidence="4" id="KW-1185">Reference proteome</keyword>
<dbReference type="Proteomes" id="UP001302126">
    <property type="component" value="Unassembled WGS sequence"/>
</dbReference>
<keyword evidence="1" id="KW-0328">Glycosyltransferase</keyword>
<dbReference type="Gene3D" id="3.40.50.2000">
    <property type="entry name" value="Glycogen Phosphorylase B"/>
    <property type="match status" value="2"/>
</dbReference>
<proteinExistence type="predicted"/>
<reference evidence="3" key="2">
    <citation type="submission" date="2023-05" db="EMBL/GenBank/DDBJ databases">
        <authorList>
            <consortium name="Lawrence Berkeley National Laboratory"/>
            <person name="Steindorff A."/>
            <person name="Hensen N."/>
            <person name="Bonometti L."/>
            <person name="Westerberg I."/>
            <person name="Brannstrom I.O."/>
            <person name="Guillou S."/>
            <person name="Cros-Aarteil S."/>
            <person name="Calhoun S."/>
            <person name="Haridas S."/>
            <person name="Kuo A."/>
            <person name="Mondo S."/>
            <person name="Pangilinan J."/>
            <person name="Riley R."/>
            <person name="Labutti K."/>
            <person name="Andreopoulos B."/>
            <person name="Lipzen A."/>
            <person name="Chen C."/>
            <person name="Yanf M."/>
            <person name="Daum C."/>
            <person name="Ng V."/>
            <person name="Clum A."/>
            <person name="Ohm R."/>
            <person name="Martin F."/>
            <person name="Silar P."/>
            <person name="Natvig D."/>
            <person name="Lalanne C."/>
            <person name="Gautier V."/>
            <person name="Ament-Velasquez S.L."/>
            <person name="Kruys A."/>
            <person name="Hutchinson M.I."/>
            <person name="Powell A.J."/>
            <person name="Barry K."/>
            <person name="Miller A.N."/>
            <person name="Grigoriev I.V."/>
            <person name="Debuchy R."/>
            <person name="Gladieux P."/>
            <person name="Thoren M.H."/>
            <person name="Johannesson H."/>
        </authorList>
    </citation>
    <scope>NUCLEOTIDE SEQUENCE</scope>
    <source>
        <strain evidence="3">PSN309</strain>
    </source>
</reference>
<dbReference type="PANTHER" id="PTHR48043:SF145">
    <property type="entry name" value="FI06409P-RELATED"/>
    <property type="match status" value="1"/>
</dbReference>
<evidence type="ECO:0000256" key="1">
    <source>
        <dbReference type="ARBA" id="ARBA00022676"/>
    </source>
</evidence>
<accession>A0AAN6WKF7</accession>
<evidence type="ECO:0000313" key="4">
    <source>
        <dbReference type="Proteomes" id="UP001302126"/>
    </source>
</evidence>
<organism evidence="3 4">
    <name type="scientific">Podospora australis</name>
    <dbReference type="NCBI Taxonomy" id="1536484"/>
    <lineage>
        <taxon>Eukaryota</taxon>
        <taxon>Fungi</taxon>
        <taxon>Dikarya</taxon>
        <taxon>Ascomycota</taxon>
        <taxon>Pezizomycotina</taxon>
        <taxon>Sordariomycetes</taxon>
        <taxon>Sordariomycetidae</taxon>
        <taxon>Sordariales</taxon>
        <taxon>Podosporaceae</taxon>
        <taxon>Podospora</taxon>
    </lineage>
</organism>
<gene>
    <name evidence="3" type="ORF">QBC35DRAFT_542994</name>
</gene>
<comment type="caution">
    <text evidence="3">The sequence shown here is derived from an EMBL/GenBank/DDBJ whole genome shotgun (WGS) entry which is preliminary data.</text>
</comment>
<dbReference type="InterPro" id="IPR050271">
    <property type="entry name" value="UDP-glycosyltransferase"/>
</dbReference>
<protein>
    <submittedName>
        <fullName evidence="3">Uncharacterized protein</fullName>
    </submittedName>
</protein>
<feature type="non-terminal residue" evidence="3">
    <location>
        <position position="503"/>
    </location>
</feature>
<dbReference type="Pfam" id="PF00201">
    <property type="entry name" value="UDPGT"/>
    <property type="match status" value="1"/>
</dbReference>
<dbReference type="InterPro" id="IPR002213">
    <property type="entry name" value="UDP_glucos_trans"/>
</dbReference>
<name>A0AAN6WKF7_9PEZI</name>
<dbReference type="AlphaFoldDB" id="A0AAN6WKF7"/>
<dbReference type="GO" id="GO:0008194">
    <property type="term" value="F:UDP-glycosyltransferase activity"/>
    <property type="evidence" value="ECO:0007669"/>
    <property type="project" value="InterPro"/>
</dbReference>
<dbReference type="EMBL" id="MU864545">
    <property type="protein sequence ID" value="KAK4183479.1"/>
    <property type="molecule type" value="Genomic_DNA"/>
</dbReference>
<evidence type="ECO:0000313" key="3">
    <source>
        <dbReference type="EMBL" id="KAK4183479.1"/>
    </source>
</evidence>
<reference evidence="3" key="1">
    <citation type="journal article" date="2023" name="Mol. Phylogenet. Evol.">
        <title>Genome-scale phylogeny and comparative genomics of the fungal order Sordariales.</title>
        <authorList>
            <person name="Hensen N."/>
            <person name="Bonometti L."/>
            <person name="Westerberg I."/>
            <person name="Brannstrom I.O."/>
            <person name="Guillou S."/>
            <person name="Cros-Aarteil S."/>
            <person name="Calhoun S."/>
            <person name="Haridas S."/>
            <person name="Kuo A."/>
            <person name="Mondo S."/>
            <person name="Pangilinan J."/>
            <person name="Riley R."/>
            <person name="LaButti K."/>
            <person name="Andreopoulos B."/>
            <person name="Lipzen A."/>
            <person name="Chen C."/>
            <person name="Yan M."/>
            <person name="Daum C."/>
            <person name="Ng V."/>
            <person name="Clum A."/>
            <person name="Steindorff A."/>
            <person name="Ohm R.A."/>
            <person name="Martin F."/>
            <person name="Silar P."/>
            <person name="Natvig D.O."/>
            <person name="Lalanne C."/>
            <person name="Gautier V."/>
            <person name="Ament-Velasquez S.L."/>
            <person name="Kruys A."/>
            <person name="Hutchinson M.I."/>
            <person name="Powell A.J."/>
            <person name="Barry K."/>
            <person name="Miller A.N."/>
            <person name="Grigoriev I.V."/>
            <person name="Debuchy R."/>
            <person name="Gladieux P."/>
            <person name="Hiltunen Thoren M."/>
            <person name="Johannesson H."/>
        </authorList>
    </citation>
    <scope>NUCLEOTIDE SEQUENCE</scope>
    <source>
        <strain evidence="3">PSN309</strain>
    </source>
</reference>
<dbReference type="SUPFAM" id="SSF53756">
    <property type="entry name" value="UDP-Glycosyltransferase/glycogen phosphorylase"/>
    <property type="match status" value="1"/>
</dbReference>
<dbReference type="PANTHER" id="PTHR48043">
    <property type="entry name" value="EG:EG0003.4 PROTEIN-RELATED"/>
    <property type="match status" value="1"/>
</dbReference>
<evidence type="ECO:0000256" key="2">
    <source>
        <dbReference type="ARBA" id="ARBA00022679"/>
    </source>
</evidence>